<sequence>MNLLCIPIQVDALVASDVEPVVGASETFEKLPYQNINNIDVNSQQAFLSSTVARRAFNNMASLPKGVHFHWALPDALTKGNNHAGDLDMPEVPNRWLIQRIKTSDKTIKQWVVESDYLYPPHVTPERAVQIPEPNKRIKGMPPYRYLGRQLTLEQWQSDQAVNAKHEYVDKLTVLGWGTPYFSTLYTECYSVFGAYDDEISTADVADYEYRVYGWHSDINNDFVRKYLQPEQGGEAISQQALADDVASWCLPDDMPVANQAVYFGSVIFSSELSLNDNVAIGNSHLSFAKTSTEAVATFLSKNITTSEEDAIRIENQLQAALFSEAMAGENIDFVNRLKIARHKEGFTPVSSAITWCYTPFSSLLGATFPKDRKDEFKKAYENFCLDNQSTLDELNESLDQVDKSTQQLASLRQVLYCDWSKYMQCRYPVNPDAKIPDADLVRHMMEQKTLPSIEVLPSFIDEMTQQAEIQKQNLLSAFTLFCREQNVSENSELIEGVLLVSPGSRYWRAKEPSLMIEGDVAKPSTRHGADGKLDCQHHSITGYEGSEGGSSQEAIIDWLSNTLDTVTWSGASLTEWTSQPWNPLCVEWRLDLHAESEDELASTSHQANYKPDYITSRYRVPLNDNEFSLPGASVDYFYKKQQGIVIDDNPNVVYGRSLLTFKVKDQIRDKLDEALEHTSKVEADETSELITTLKAALAYIDDDKNHILTQQLNGFHENLLMYSEDTSLCVDDPLAFSAVASQDKNFSDRVNQALGNGFYKQPSLGHEFTPIKSGVTQLNGVRIIDSFGRFKDLDCSRVTQPQRDVIGNNMFTPPRILQPLRLAFRWKNHLEAVTQQQTPICGWINYNVFDETIVCYSAAGDCIGSINSDGEWNDQFGVKQSLSVIKDVKLKIFISKLLSFHPDNRLVNTGKNYLPLLKKAIQRAQENIEPDVENEQAQGFSIKPLAVVSAVLDLQLYGFSEINKSWSALSKDLATNKRSSRCYGDVKFPIKLGEYRNLDDGLVAYWQVNRNGALDKHGSFPQSDMQDVDGWIDGANFKPEEFDYIDSVDEEGVNNIEQSLNDEPIELLMLMDPKSVVHATTGIVPKKSLCLDPMLYVHSLEAMHERYFAAPLLTPQSTMSLPLTRQDTWSLQQINSDGEYEQTCSIPQVNKTEFIQAATYKEGDWQLLLDKSLLIPVKGTQGEKAYFISPAENILADIKDEWLRLEPLLMSCCAGGIVPPENVLPLSQRVCAIEGWIESVPNQDDA</sequence>
<dbReference type="RefSeq" id="WP_123712463.1">
    <property type="nucleotide sequence ID" value="NZ_RKHR01000004.1"/>
</dbReference>
<dbReference type="AlphaFoldDB" id="A0A3N2DPJ0"/>
<evidence type="ECO:0000313" key="2">
    <source>
        <dbReference type="Proteomes" id="UP000275394"/>
    </source>
</evidence>
<comment type="caution">
    <text evidence="1">The sequence shown here is derived from an EMBL/GenBank/DDBJ whole genome shotgun (WGS) entry which is preliminary data.</text>
</comment>
<gene>
    <name evidence="1" type="ORF">EDC56_2145</name>
</gene>
<keyword evidence="2" id="KW-1185">Reference proteome</keyword>
<dbReference type="OrthoDB" id="6091628at2"/>
<organism evidence="1 2">
    <name type="scientific">Sinobacterium caligoides</name>
    <dbReference type="NCBI Taxonomy" id="933926"/>
    <lineage>
        <taxon>Bacteria</taxon>
        <taxon>Pseudomonadati</taxon>
        <taxon>Pseudomonadota</taxon>
        <taxon>Gammaproteobacteria</taxon>
        <taxon>Cellvibrionales</taxon>
        <taxon>Spongiibacteraceae</taxon>
        <taxon>Sinobacterium</taxon>
    </lineage>
</organism>
<reference evidence="1 2" key="1">
    <citation type="submission" date="2018-11" db="EMBL/GenBank/DDBJ databases">
        <title>Genomic Encyclopedia of Type Strains, Phase IV (KMG-IV): sequencing the most valuable type-strain genomes for metagenomic binning, comparative biology and taxonomic classification.</title>
        <authorList>
            <person name="Goeker M."/>
        </authorList>
    </citation>
    <scope>NUCLEOTIDE SEQUENCE [LARGE SCALE GENOMIC DNA]</scope>
    <source>
        <strain evidence="1 2">DSM 100316</strain>
    </source>
</reference>
<accession>A0A3N2DPJ0</accession>
<protein>
    <submittedName>
        <fullName evidence="1">Uncharacterized protein</fullName>
    </submittedName>
</protein>
<proteinExistence type="predicted"/>
<evidence type="ECO:0000313" key="1">
    <source>
        <dbReference type="EMBL" id="ROS01700.1"/>
    </source>
</evidence>
<name>A0A3N2DPJ0_9GAMM</name>
<dbReference type="Proteomes" id="UP000275394">
    <property type="component" value="Unassembled WGS sequence"/>
</dbReference>
<dbReference type="EMBL" id="RKHR01000004">
    <property type="protein sequence ID" value="ROS01700.1"/>
    <property type="molecule type" value="Genomic_DNA"/>
</dbReference>